<organism evidence="22 23">
    <name type="scientific">Miscanthus lutarioriparius</name>
    <dbReference type="NCBI Taxonomy" id="422564"/>
    <lineage>
        <taxon>Eukaryota</taxon>
        <taxon>Viridiplantae</taxon>
        <taxon>Streptophyta</taxon>
        <taxon>Embryophyta</taxon>
        <taxon>Tracheophyta</taxon>
        <taxon>Spermatophyta</taxon>
        <taxon>Magnoliopsida</taxon>
        <taxon>Liliopsida</taxon>
        <taxon>Poales</taxon>
        <taxon>Poaceae</taxon>
        <taxon>PACMAD clade</taxon>
        <taxon>Panicoideae</taxon>
        <taxon>Andropogonodae</taxon>
        <taxon>Andropogoneae</taxon>
        <taxon>Saccharinae</taxon>
        <taxon>Miscanthus</taxon>
    </lineage>
</organism>
<feature type="domain" description="Protein kinase" evidence="21">
    <location>
        <begin position="700"/>
        <end position="984"/>
    </location>
</feature>
<dbReference type="GO" id="GO:0004674">
    <property type="term" value="F:protein serine/threonine kinase activity"/>
    <property type="evidence" value="ECO:0007669"/>
    <property type="project" value="UniProtKB-KW"/>
</dbReference>
<feature type="chain" id="PRO_5032856650" description="non-specific serine/threonine protein kinase" evidence="20">
    <location>
        <begin position="35"/>
        <end position="1045"/>
    </location>
</feature>
<dbReference type="GO" id="GO:0005524">
    <property type="term" value="F:ATP binding"/>
    <property type="evidence" value="ECO:0007669"/>
    <property type="project" value="UniProtKB-UniRule"/>
</dbReference>
<dbReference type="SUPFAM" id="SSF52058">
    <property type="entry name" value="L domain-like"/>
    <property type="match status" value="1"/>
</dbReference>
<evidence type="ECO:0000256" key="12">
    <source>
        <dbReference type="ARBA" id="ARBA00022840"/>
    </source>
</evidence>
<dbReference type="AlphaFoldDB" id="A0A811QKT0"/>
<evidence type="ECO:0000256" key="15">
    <source>
        <dbReference type="ARBA" id="ARBA00023170"/>
    </source>
</evidence>
<feature type="transmembrane region" description="Helical" evidence="19">
    <location>
        <begin position="642"/>
        <end position="665"/>
    </location>
</feature>
<evidence type="ECO:0000256" key="7">
    <source>
        <dbReference type="ARBA" id="ARBA00022692"/>
    </source>
</evidence>
<proteinExistence type="predicted"/>
<keyword evidence="9" id="KW-0677">Repeat</keyword>
<evidence type="ECO:0000256" key="11">
    <source>
        <dbReference type="ARBA" id="ARBA00022777"/>
    </source>
</evidence>
<dbReference type="SUPFAM" id="SSF56112">
    <property type="entry name" value="Protein kinase-like (PK-like)"/>
    <property type="match status" value="1"/>
</dbReference>
<evidence type="ECO:0000256" key="1">
    <source>
        <dbReference type="ARBA" id="ARBA00004162"/>
    </source>
</evidence>
<comment type="caution">
    <text evidence="22">The sequence shown here is derived from an EMBL/GenBank/DDBJ whole genome shotgun (WGS) entry which is preliminary data.</text>
</comment>
<keyword evidence="7 19" id="KW-0812">Transmembrane</keyword>
<keyword evidence="16" id="KW-0325">Glycoprotein</keyword>
<dbReference type="Pfam" id="PF07714">
    <property type="entry name" value="PK_Tyr_Ser-Thr"/>
    <property type="match status" value="1"/>
</dbReference>
<keyword evidence="8 20" id="KW-0732">Signal</keyword>
<dbReference type="InterPro" id="IPR051824">
    <property type="entry name" value="LRR_Rcpt-Like_S/T_Kinase"/>
</dbReference>
<evidence type="ECO:0000313" key="22">
    <source>
        <dbReference type="EMBL" id="CAD6259621.1"/>
    </source>
</evidence>
<evidence type="ECO:0000256" key="19">
    <source>
        <dbReference type="SAM" id="Phobius"/>
    </source>
</evidence>
<dbReference type="Gene3D" id="3.80.10.10">
    <property type="entry name" value="Ribonuclease Inhibitor"/>
    <property type="match status" value="2"/>
</dbReference>
<dbReference type="FunFam" id="3.80.10.10:FF:000298">
    <property type="entry name" value="Putative LRR receptor-like serine/threonine-protein kinase"/>
    <property type="match status" value="1"/>
</dbReference>
<dbReference type="Pfam" id="PF00560">
    <property type="entry name" value="LRR_1"/>
    <property type="match status" value="3"/>
</dbReference>
<dbReference type="PANTHER" id="PTHR48006">
    <property type="entry name" value="LEUCINE-RICH REPEAT-CONTAINING PROTEIN DDB_G0281931-RELATED"/>
    <property type="match status" value="1"/>
</dbReference>
<evidence type="ECO:0000256" key="20">
    <source>
        <dbReference type="SAM" id="SignalP"/>
    </source>
</evidence>
<dbReference type="Gene3D" id="2.60.120.430">
    <property type="entry name" value="Galactose-binding lectin"/>
    <property type="match status" value="1"/>
</dbReference>
<dbReference type="InterPro" id="IPR000719">
    <property type="entry name" value="Prot_kinase_dom"/>
</dbReference>
<evidence type="ECO:0000256" key="8">
    <source>
        <dbReference type="ARBA" id="ARBA00022729"/>
    </source>
</evidence>
<keyword evidence="13 19" id="KW-1133">Transmembrane helix</keyword>
<dbReference type="PANTHER" id="PTHR48006:SF41">
    <property type="entry name" value="OS04G0616500 PROTEIN"/>
    <property type="match status" value="1"/>
</dbReference>
<feature type="binding site" evidence="17">
    <location>
        <position position="728"/>
    </location>
    <ligand>
        <name>ATP</name>
        <dbReference type="ChEBI" id="CHEBI:30616"/>
    </ligand>
</feature>
<evidence type="ECO:0000256" key="14">
    <source>
        <dbReference type="ARBA" id="ARBA00023136"/>
    </source>
</evidence>
<keyword evidence="3" id="KW-0723">Serine/threonine-protein kinase</keyword>
<protein>
    <recommendedName>
        <fullName evidence="2">non-specific serine/threonine protein kinase</fullName>
        <ecNumber evidence="2">2.7.11.1</ecNumber>
    </recommendedName>
</protein>
<dbReference type="CDD" id="cd14066">
    <property type="entry name" value="STKc_IRAK"/>
    <property type="match status" value="1"/>
</dbReference>
<dbReference type="SMART" id="SM00220">
    <property type="entry name" value="S_TKc"/>
    <property type="match status" value="1"/>
</dbReference>
<dbReference type="EC" id="2.7.11.1" evidence="2"/>
<comment type="subcellular location">
    <subcellularLocation>
        <location evidence="1">Cell membrane</location>
        <topology evidence="1">Single-pass membrane protein</topology>
    </subcellularLocation>
</comment>
<evidence type="ECO:0000256" key="2">
    <source>
        <dbReference type="ARBA" id="ARBA00012513"/>
    </source>
</evidence>
<keyword evidence="12 17" id="KW-0067">ATP-binding</keyword>
<dbReference type="Pfam" id="PF11721">
    <property type="entry name" value="Malectin"/>
    <property type="match status" value="1"/>
</dbReference>
<evidence type="ECO:0000256" key="16">
    <source>
        <dbReference type="ARBA" id="ARBA00023180"/>
    </source>
</evidence>
<keyword evidence="10 17" id="KW-0547">Nucleotide-binding</keyword>
<dbReference type="InterPro" id="IPR011009">
    <property type="entry name" value="Kinase-like_dom_sf"/>
</dbReference>
<dbReference type="PROSITE" id="PS00108">
    <property type="entry name" value="PROTEIN_KINASE_ST"/>
    <property type="match status" value="1"/>
</dbReference>
<keyword evidence="14 19" id="KW-0472">Membrane</keyword>
<sequence>MRSGSSSRPSSCPHGSALPTLLLLLLLVASAAQAQQTPTMKTDPVEAAAVNAVFAKLGQTASSAWNISGDPCTGTATDGTVIDDNPSFNPAIKCECSVQNNVTVCHVTKLKIYALNAVGPIPEELQNLTRLTNLDLRQNYLTGPLPSFLGNLTAMQYMSLGINALSGSVPKELGNLANLVSLGFGSNYLNGSLPSELGNLEKLEQLYIDSAGLSGPLPSSFSRLTRMKILWASDNDFTGQIPDFIGSWTNLTELRFQGNSFQGPLPTTLSNLVQLTSLRIGDIVNGSSSLTFISNMTSLSTLILRNCRISDSLASVNFSQFANLNLLDLSFNNITGQVPEALVNLNSLNFLFLGNNSLSGSLPSSIGTSLKNLDFSYNQLSGNFPSWTTQNNLQLNLVANNFMTNSVLPSGLLCLQRDTPCFLGSPQSASIAVDCGSSRPISGSDNSMYQPDDASLGAASYYVTGAPTWGVSNVGKFMDTSNGSGSYIIYSSRQFQNTLDSELFQTARMSPSSLRYYGIGLQNGNYTVTLQFAEFDFEDSQTWKSVGRRVFDIYLQGERKEQNFDIRKAAGGKSFTAVKKQYVVPVTKNFLEIHLFWAGKGTCCIPYKGYYGPAISALSATPNFIPTVRSSADSKSSRKTGVIVGVVVGVSVFALIALAGIFLWCQKRRKLLLELEELYTIVGRPNVFSYSELRSATENFSSSNLLGEGGYGSVYKGKLSDGRVVAVKQLSQSSNQGKMQFAAEIEIISQVQHRNLVRLYGCCLESKTPLLVYEYLENGSLDHALFGKGSLNLDWPTRFEICLGIARGIAYLHEESTVRIVHRDIKASNVLIDADLNPKISDFGLAKLYDDKKTHVSTKVAGTFGYLAPEYAMRGHMTEKVDVFAFGVVALEIVAGESNYQNKMEEDRTYIFERVWELYENGRPLEFVDPKLTEYDGYEVLRVIRVALHCTQGSPHKRPSMSRVVAMLTGDADTTEDVAKPSYITEWQVKVADVSGSFTSSQVGSSSTQPQSSSSGGGVQASPEPGDLTPVVPSPLFTSIIDEGR</sequence>
<evidence type="ECO:0000256" key="5">
    <source>
        <dbReference type="ARBA" id="ARBA00022614"/>
    </source>
</evidence>
<dbReference type="OrthoDB" id="663146at2759"/>
<dbReference type="FunFam" id="3.80.10.10:FF:000497">
    <property type="entry name" value="Leucine-rich repeat transmembrane protein kinase"/>
    <property type="match status" value="1"/>
</dbReference>
<dbReference type="InterPro" id="IPR001245">
    <property type="entry name" value="Ser-Thr/Tyr_kinase_cat_dom"/>
</dbReference>
<evidence type="ECO:0000256" key="4">
    <source>
        <dbReference type="ARBA" id="ARBA00022553"/>
    </source>
</evidence>
<dbReference type="FunFam" id="1.10.510.10:FF:000044">
    <property type="entry name" value="Putative LRR receptor-like serine/threonine-protein kinase"/>
    <property type="match status" value="1"/>
</dbReference>
<feature type="signal peptide" evidence="20">
    <location>
        <begin position="1"/>
        <end position="34"/>
    </location>
</feature>
<dbReference type="PROSITE" id="PS00107">
    <property type="entry name" value="PROTEIN_KINASE_ATP"/>
    <property type="match status" value="1"/>
</dbReference>
<evidence type="ECO:0000256" key="18">
    <source>
        <dbReference type="SAM" id="MobiDB-lite"/>
    </source>
</evidence>
<dbReference type="InterPro" id="IPR008271">
    <property type="entry name" value="Ser/Thr_kinase_AS"/>
</dbReference>
<keyword evidence="23" id="KW-1185">Reference proteome</keyword>
<evidence type="ECO:0000256" key="13">
    <source>
        <dbReference type="ARBA" id="ARBA00022989"/>
    </source>
</evidence>
<dbReference type="PROSITE" id="PS50011">
    <property type="entry name" value="PROTEIN_KINASE_DOM"/>
    <property type="match status" value="1"/>
</dbReference>
<keyword evidence="11" id="KW-0418">Kinase</keyword>
<dbReference type="InterPro" id="IPR032675">
    <property type="entry name" value="LRR_dom_sf"/>
</dbReference>
<keyword evidence="5" id="KW-0433">Leucine-rich repeat</keyword>
<keyword evidence="4" id="KW-0597">Phosphoprotein</keyword>
<dbReference type="Gene3D" id="3.30.200.20">
    <property type="entry name" value="Phosphorylase Kinase, domain 1"/>
    <property type="match status" value="1"/>
</dbReference>
<dbReference type="Proteomes" id="UP000604825">
    <property type="component" value="Unassembled WGS sequence"/>
</dbReference>
<dbReference type="GO" id="GO:0005886">
    <property type="term" value="C:plasma membrane"/>
    <property type="evidence" value="ECO:0007669"/>
    <property type="project" value="UniProtKB-SubCell"/>
</dbReference>
<evidence type="ECO:0000259" key="21">
    <source>
        <dbReference type="PROSITE" id="PS50011"/>
    </source>
</evidence>
<keyword evidence="15" id="KW-0675">Receptor</keyword>
<dbReference type="EMBL" id="CAJGYO010000011">
    <property type="protein sequence ID" value="CAD6259621.1"/>
    <property type="molecule type" value="Genomic_DNA"/>
</dbReference>
<evidence type="ECO:0000256" key="3">
    <source>
        <dbReference type="ARBA" id="ARBA00022527"/>
    </source>
</evidence>
<evidence type="ECO:0000256" key="10">
    <source>
        <dbReference type="ARBA" id="ARBA00022741"/>
    </source>
</evidence>
<evidence type="ECO:0000256" key="6">
    <source>
        <dbReference type="ARBA" id="ARBA00022679"/>
    </source>
</evidence>
<evidence type="ECO:0000256" key="17">
    <source>
        <dbReference type="PROSITE-ProRule" id="PRU10141"/>
    </source>
</evidence>
<reference evidence="22" key="1">
    <citation type="submission" date="2020-10" db="EMBL/GenBank/DDBJ databases">
        <authorList>
            <person name="Han B."/>
            <person name="Lu T."/>
            <person name="Zhao Q."/>
            <person name="Huang X."/>
            <person name="Zhao Y."/>
        </authorList>
    </citation>
    <scope>NUCLEOTIDE SEQUENCE</scope>
</reference>
<dbReference type="InterPro" id="IPR017441">
    <property type="entry name" value="Protein_kinase_ATP_BS"/>
</dbReference>
<evidence type="ECO:0000313" key="23">
    <source>
        <dbReference type="Proteomes" id="UP000604825"/>
    </source>
</evidence>
<dbReference type="InterPro" id="IPR001611">
    <property type="entry name" value="Leu-rich_rpt"/>
</dbReference>
<dbReference type="Pfam" id="PF13855">
    <property type="entry name" value="LRR_8"/>
    <property type="match status" value="1"/>
</dbReference>
<name>A0A811QKT0_9POAL</name>
<dbReference type="InterPro" id="IPR021720">
    <property type="entry name" value="Malectin_dom"/>
</dbReference>
<dbReference type="FunFam" id="2.60.120.430:FF:000002">
    <property type="entry name" value="Leucine-rich repeat receptor-like protein kinase"/>
    <property type="match status" value="1"/>
</dbReference>
<dbReference type="FunFam" id="3.30.200.20:FF:000140">
    <property type="entry name" value="Leucine-rich repeat receptor-like protein kinase"/>
    <property type="match status" value="1"/>
</dbReference>
<dbReference type="Gene3D" id="1.10.510.10">
    <property type="entry name" value="Transferase(Phosphotransferase) domain 1"/>
    <property type="match status" value="1"/>
</dbReference>
<keyword evidence="6" id="KW-0808">Transferase</keyword>
<evidence type="ECO:0000256" key="9">
    <source>
        <dbReference type="ARBA" id="ARBA00022737"/>
    </source>
</evidence>
<accession>A0A811QKT0</accession>
<gene>
    <name evidence="22" type="ORF">NCGR_LOCUS43058</name>
</gene>
<feature type="region of interest" description="Disordered" evidence="18">
    <location>
        <begin position="998"/>
        <end position="1045"/>
    </location>
</feature>
<feature type="compositionally biased region" description="Low complexity" evidence="18">
    <location>
        <begin position="998"/>
        <end position="1014"/>
    </location>
</feature>